<proteinExistence type="predicted"/>
<reference evidence="2 3" key="1">
    <citation type="journal article" date="2019" name="Emerg. Microbes Infect.">
        <title>Comprehensive subspecies identification of 175 nontuberculous mycobacteria species based on 7547 genomic profiles.</title>
        <authorList>
            <person name="Matsumoto Y."/>
            <person name="Kinjo T."/>
            <person name="Motooka D."/>
            <person name="Nabeya D."/>
            <person name="Jung N."/>
            <person name="Uechi K."/>
            <person name="Horii T."/>
            <person name="Iida T."/>
            <person name="Fujita J."/>
            <person name="Nakamura S."/>
        </authorList>
    </citation>
    <scope>NUCLEOTIDE SEQUENCE [LARGE SCALE GENOMIC DNA]</scope>
    <source>
        <strain evidence="2 3">JCM 30396</strain>
    </source>
</reference>
<sequence>MVVPGGVEDELAEEFPGGGVDGSDGEVLDEDQGAASVVDAADADVVQAAVDARLDCCAEVFGSEVADVPACGWRCGVVALCWSAVLWFAGVWSSTVGTCSPGRGGQTARCGVGQPD</sequence>
<gene>
    <name evidence="2" type="ORF">MHEL_37420</name>
</gene>
<organism evidence="2 3">
    <name type="scientific">Mycolicibacterium helvum</name>
    <dbReference type="NCBI Taxonomy" id="1534349"/>
    <lineage>
        <taxon>Bacteria</taxon>
        <taxon>Bacillati</taxon>
        <taxon>Actinomycetota</taxon>
        <taxon>Actinomycetes</taxon>
        <taxon>Mycobacteriales</taxon>
        <taxon>Mycobacteriaceae</taxon>
        <taxon>Mycolicibacterium</taxon>
    </lineage>
</organism>
<name>A0A7I7TAM4_9MYCO</name>
<evidence type="ECO:0000313" key="3">
    <source>
        <dbReference type="Proteomes" id="UP000467148"/>
    </source>
</evidence>
<evidence type="ECO:0000256" key="1">
    <source>
        <dbReference type="SAM" id="MobiDB-lite"/>
    </source>
</evidence>
<accession>A0A7I7TAM4</accession>
<feature type="region of interest" description="Disordered" evidence="1">
    <location>
        <begin position="1"/>
        <end position="28"/>
    </location>
</feature>
<dbReference type="KEGG" id="mhev:MHEL_37420"/>
<keyword evidence="3" id="KW-1185">Reference proteome</keyword>
<dbReference type="Proteomes" id="UP000467148">
    <property type="component" value="Chromosome"/>
</dbReference>
<dbReference type="EMBL" id="AP022596">
    <property type="protein sequence ID" value="BBY65499.1"/>
    <property type="molecule type" value="Genomic_DNA"/>
</dbReference>
<protein>
    <submittedName>
        <fullName evidence="2">Uncharacterized protein</fullName>
    </submittedName>
</protein>
<dbReference type="AlphaFoldDB" id="A0A7I7TAM4"/>
<evidence type="ECO:0000313" key="2">
    <source>
        <dbReference type="EMBL" id="BBY65499.1"/>
    </source>
</evidence>